<keyword evidence="4" id="KW-1185">Reference proteome</keyword>
<proteinExistence type="predicted"/>
<accession>A0A401RVF6</accession>
<evidence type="ECO:0000313" key="3">
    <source>
        <dbReference type="EMBL" id="GCC22144.1"/>
    </source>
</evidence>
<name>A0A401RVF6_CHIPU</name>
<reference evidence="3 4" key="1">
    <citation type="journal article" date="2018" name="Nat. Ecol. Evol.">
        <title>Shark genomes provide insights into elasmobranch evolution and the origin of vertebrates.</title>
        <authorList>
            <person name="Hara Y"/>
            <person name="Yamaguchi K"/>
            <person name="Onimaru K"/>
            <person name="Kadota M"/>
            <person name="Koyanagi M"/>
            <person name="Keeley SD"/>
            <person name="Tatsumi K"/>
            <person name="Tanaka K"/>
            <person name="Motone F"/>
            <person name="Kageyama Y"/>
            <person name="Nozu R"/>
            <person name="Adachi N"/>
            <person name="Nishimura O"/>
            <person name="Nakagawa R"/>
            <person name="Tanegashima C"/>
            <person name="Kiyatake I"/>
            <person name="Matsumoto R"/>
            <person name="Murakumo K"/>
            <person name="Nishida K"/>
            <person name="Terakita A"/>
            <person name="Kuratani S"/>
            <person name="Sato K"/>
            <person name="Hyodo S Kuraku.S."/>
        </authorList>
    </citation>
    <scope>NUCLEOTIDE SEQUENCE [LARGE SCALE GENOMIC DNA]</scope>
</reference>
<dbReference type="EMBL" id="BEZZ01000007">
    <property type="protein sequence ID" value="GCC22144.1"/>
    <property type="molecule type" value="Genomic_DNA"/>
</dbReference>
<dbReference type="Proteomes" id="UP000287033">
    <property type="component" value="Unassembled WGS sequence"/>
</dbReference>
<evidence type="ECO:0000256" key="2">
    <source>
        <dbReference type="SAM" id="MobiDB-lite"/>
    </source>
</evidence>
<evidence type="ECO:0000256" key="1">
    <source>
        <dbReference type="SAM" id="Coils"/>
    </source>
</evidence>
<dbReference type="AlphaFoldDB" id="A0A401RVF6"/>
<feature type="region of interest" description="Disordered" evidence="2">
    <location>
        <begin position="687"/>
        <end position="714"/>
    </location>
</feature>
<feature type="coiled-coil region" evidence="1">
    <location>
        <begin position="906"/>
        <end position="940"/>
    </location>
</feature>
<keyword evidence="1" id="KW-0175">Coiled coil</keyword>
<sequence length="954" mass="104559">MSGRLCSMKSSLAAPKCRTSVCISTKPSVSIRTPSNAVAPPAAKMNTEATSQHRCSLLTRKGPAQGCSKKPQPELGKQTVATNNLKPLEKRMLRQPSASTVKSGQFSTGSSSLNSTRRLDTKFKVATRPKENSLNATYCLPSSDSKYKGQIPLKTKDVDVIVQQTLLDINVSKSTSEQEQIQLTCCSLSIMESSNLSHLFTSAIAEECIRIATKLNDKSELCHLHIVDAMNPASVTNVSMINNELIPLNCSVASPPKLPQDGTTSELQQENSINCQQILSEMETEDPPVKTNDFTEAGALPVSPSENLIQLNETMLQSDHNDWEVDVLKHVVSSSYMQNKLPIVFNCILSSSKVELIQLNETIPVTDNVNVTLNLSKHENHIRNDPKVTNSFNCTVQLNGTTIVDDFRNRTFNFPYEDDEGCDLNVTSSSHCKLPPSTNIMVPFHCTVTVDDWKNAMFTAKYEDSFETARKAYTLSECKLLQSTNDKEQLRRIVTVFDCNATFDASKHDNSLENANKVTNLSDCQVPLSPGGSKEIRLTSENFKFGRQCVMDYGSMLDQMETGGNSGNSNLILDLGKAGSSIGIEKRSVKANAGGDCDFSCSVGLRKGVHGLERNLHLRNSSQHGEQITCEQTDVVHDIVSSEWAPNYISTPYIKRRRSFLEYQQLDQSNLASSAILQDDMHVGAEESLDEHRSFGTVATETSSGKNSNVPRSGQQLRQAKIGTENSLKCVDLPGARRKSVSQVRKSGTQKDIIPPVQICKVGCSVVDRGRKPSTQSVGVSKTCLPKPHQVSKKLTSGIGSGQTAGNNKLSSCHIGVNTNMTPKAKSNQPLAKSISKIPGLNKRSSLNSSKFIVQETKANFKQASASSRGDITAKYARCEMKSCLGNCKQQMGMKIKTTALETTCKSKQEREVAKLRRKNKELEEKIIMLEQENAALRQGKENLVPVPEEGSNI</sequence>
<feature type="compositionally biased region" description="Polar residues" evidence="2">
    <location>
        <begin position="697"/>
        <end position="714"/>
    </location>
</feature>
<protein>
    <submittedName>
        <fullName evidence="3">Uncharacterized protein</fullName>
    </submittedName>
</protein>
<organism evidence="3 4">
    <name type="scientific">Chiloscyllium punctatum</name>
    <name type="common">Brownbanded bambooshark</name>
    <name type="synonym">Hemiscyllium punctatum</name>
    <dbReference type="NCBI Taxonomy" id="137246"/>
    <lineage>
        <taxon>Eukaryota</taxon>
        <taxon>Metazoa</taxon>
        <taxon>Chordata</taxon>
        <taxon>Craniata</taxon>
        <taxon>Vertebrata</taxon>
        <taxon>Chondrichthyes</taxon>
        <taxon>Elasmobranchii</taxon>
        <taxon>Galeomorphii</taxon>
        <taxon>Galeoidea</taxon>
        <taxon>Orectolobiformes</taxon>
        <taxon>Hemiscylliidae</taxon>
        <taxon>Chiloscyllium</taxon>
    </lineage>
</organism>
<evidence type="ECO:0000313" key="4">
    <source>
        <dbReference type="Proteomes" id="UP000287033"/>
    </source>
</evidence>
<comment type="caution">
    <text evidence="3">The sequence shown here is derived from an EMBL/GenBank/DDBJ whole genome shotgun (WGS) entry which is preliminary data.</text>
</comment>
<gene>
    <name evidence="3" type="ORF">chiPu_0000529</name>
</gene>